<evidence type="ECO:0000313" key="2">
    <source>
        <dbReference type="EMBL" id="MCL6270619.1"/>
    </source>
</evidence>
<proteinExistence type="predicted"/>
<reference evidence="2 3" key="1">
    <citation type="submission" date="2022-05" db="EMBL/GenBank/DDBJ databases">
        <authorList>
            <person name="Park J.-S."/>
        </authorList>
    </citation>
    <scope>NUCLEOTIDE SEQUENCE [LARGE SCALE GENOMIC DNA]</scope>
    <source>
        <strain evidence="2 3">2012CJ34-2</strain>
    </source>
</reference>
<dbReference type="Pfam" id="PF13302">
    <property type="entry name" value="Acetyltransf_3"/>
    <property type="match status" value="1"/>
</dbReference>
<organism evidence="2 3">
    <name type="scientific">Parendozoicomonas callyspongiae</name>
    <dbReference type="NCBI Taxonomy" id="2942213"/>
    <lineage>
        <taxon>Bacteria</taxon>
        <taxon>Pseudomonadati</taxon>
        <taxon>Pseudomonadota</taxon>
        <taxon>Gammaproteobacteria</taxon>
        <taxon>Oceanospirillales</taxon>
        <taxon>Endozoicomonadaceae</taxon>
        <taxon>Parendozoicomonas</taxon>
    </lineage>
</organism>
<keyword evidence="3" id="KW-1185">Reference proteome</keyword>
<evidence type="ECO:0000259" key="1">
    <source>
        <dbReference type="PROSITE" id="PS51186"/>
    </source>
</evidence>
<accession>A0ABT0PGW1</accession>
<dbReference type="PANTHER" id="PTHR43328:SF1">
    <property type="entry name" value="N-ACETYLTRANSFERASE DOMAIN-CONTAINING PROTEIN"/>
    <property type="match status" value="1"/>
</dbReference>
<protein>
    <submittedName>
        <fullName evidence="2">GNAT family N-acetyltransferase</fullName>
    </submittedName>
</protein>
<dbReference type="EMBL" id="JAMFLX010000015">
    <property type="protein sequence ID" value="MCL6270619.1"/>
    <property type="molecule type" value="Genomic_DNA"/>
</dbReference>
<name>A0ABT0PGW1_9GAMM</name>
<dbReference type="PANTHER" id="PTHR43328">
    <property type="entry name" value="ACETYLTRANSFERASE-RELATED"/>
    <property type="match status" value="1"/>
</dbReference>
<dbReference type="SUPFAM" id="SSF55729">
    <property type="entry name" value="Acyl-CoA N-acyltransferases (Nat)"/>
    <property type="match status" value="1"/>
</dbReference>
<sequence>MIELRDFSQDDIESLVKNANSASISRYMLDTFPYPYTCEDAEWWISTGSKIGIHKAIIHDNQFAGTVGLKSKTAEKRFEAEIGYWLGELHWGKGIAAQAVKLLTEYAFDNTHIQRISAGVFSPNTASMRVLEKAGFHKEAILKQSIYKNNEFYDEHLFVKFRE</sequence>
<gene>
    <name evidence="2" type="ORF">M3P05_11855</name>
</gene>
<dbReference type="InterPro" id="IPR000182">
    <property type="entry name" value="GNAT_dom"/>
</dbReference>
<dbReference type="Proteomes" id="UP001203338">
    <property type="component" value="Unassembled WGS sequence"/>
</dbReference>
<dbReference type="InterPro" id="IPR016181">
    <property type="entry name" value="Acyl_CoA_acyltransferase"/>
</dbReference>
<feature type="domain" description="N-acetyltransferase" evidence="1">
    <location>
        <begin position="2"/>
        <end position="159"/>
    </location>
</feature>
<dbReference type="RefSeq" id="WP_249699873.1">
    <property type="nucleotide sequence ID" value="NZ_JAMFLX010000015.1"/>
</dbReference>
<dbReference type="PROSITE" id="PS51186">
    <property type="entry name" value="GNAT"/>
    <property type="match status" value="1"/>
</dbReference>
<dbReference type="Gene3D" id="3.40.630.30">
    <property type="match status" value="1"/>
</dbReference>
<comment type="caution">
    <text evidence="2">The sequence shown here is derived from an EMBL/GenBank/DDBJ whole genome shotgun (WGS) entry which is preliminary data.</text>
</comment>
<evidence type="ECO:0000313" key="3">
    <source>
        <dbReference type="Proteomes" id="UP001203338"/>
    </source>
</evidence>